<reference evidence="1" key="1">
    <citation type="journal article" date="2021" name="Proc. Natl. Acad. Sci. U.S.A.">
        <title>A Catalog of Tens of Thousands of Viruses from Human Metagenomes Reveals Hidden Associations with Chronic Diseases.</title>
        <authorList>
            <person name="Tisza M.J."/>
            <person name="Buck C.B."/>
        </authorList>
    </citation>
    <scope>NUCLEOTIDE SEQUENCE</scope>
    <source>
        <strain evidence="1">Ct5kl10</strain>
    </source>
</reference>
<name>A0A8S5N8T2_9CAUD</name>
<protein>
    <submittedName>
        <fullName evidence="1">Uncharacterized protein</fullName>
    </submittedName>
</protein>
<evidence type="ECO:0000313" key="1">
    <source>
        <dbReference type="EMBL" id="DAD90664.1"/>
    </source>
</evidence>
<proteinExistence type="predicted"/>
<accession>A0A8S5N8T2</accession>
<organism evidence="1">
    <name type="scientific">Myoviridae sp. ct5kl10</name>
    <dbReference type="NCBI Taxonomy" id="2826615"/>
    <lineage>
        <taxon>Viruses</taxon>
        <taxon>Duplodnaviria</taxon>
        <taxon>Heunggongvirae</taxon>
        <taxon>Uroviricota</taxon>
        <taxon>Caudoviricetes</taxon>
    </lineage>
</organism>
<sequence>MDFEKPEGRALLLRPNILKKPKEKKHAIK</sequence>
<dbReference type="EMBL" id="BK015091">
    <property type="protein sequence ID" value="DAD90664.1"/>
    <property type="molecule type" value="Genomic_DNA"/>
</dbReference>